<dbReference type="InterPro" id="IPR053238">
    <property type="entry name" value="RING-H2_zinc_finger"/>
</dbReference>
<name>A0A5C2RZF2_9APHY</name>
<evidence type="ECO:0000256" key="6">
    <source>
        <dbReference type="SAM" id="Phobius"/>
    </source>
</evidence>
<organism evidence="8 9">
    <name type="scientific">Lentinus tigrinus ALCF2SS1-6</name>
    <dbReference type="NCBI Taxonomy" id="1328759"/>
    <lineage>
        <taxon>Eukaryota</taxon>
        <taxon>Fungi</taxon>
        <taxon>Dikarya</taxon>
        <taxon>Basidiomycota</taxon>
        <taxon>Agaricomycotina</taxon>
        <taxon>Agaricomycetes</taxon>
        <taxon>Polyporales</taxon>
        <taxon>Polyporaceae</taxon>
        <taxon>Lentinus</taxon>
    </lineage>
</organism>
<evidence type="ECO:0000313" key="8">
    <source>
        <dbReference type="EMBL" id="RPD56358.1"/>
    </source>
</evidence>
<dbReference type="AlphaFoldDB" id="A0A5C2RZF2"/>
<dbReference type="OrthoDB" id="8062037at2759"/>
<keyword evidence="6" id="KW-1133">Transmembrane helix</keyword>
<dbReference type="Proteomes" id="UP000313359">
    <property type="component" value="Unassembled WGS sequence"/>
</dbReference>
<dbReference type="PROSITE" id="PS50089">
    <property type="entry name" value="ZF_RING_2"/>
    <property type="match status" value="1"/>
</dbReference>
<keyword evidence="2 4" id="KW-0863">Zinc-finger</keyword>
<keyword evidence="3" id="KW-0862">Zinc</keyword>
<evidence type="ECO:0000313" key="9">
    <source>
        <dbReference type="Proteomes" id="UP000313359"/>
    </source>
</evidence>
<feature type="transmembrane region" description="Helical" evidence="6">
    <location>
        <begin position="223"/>
        <end position="246"/>
    </location>
</feature>
<dbReference type="Gene3D" id="3.30.40.10">
    <property type="entry name" value="Zinc/RING finger domain, C3HC4 (zinc finger)"/>
    <property type="match status" value="1"/>
</dbReference>
<accession>A0A5C2RZF2</accession>
<dbReference type="PANTHER" id="PTHR14155:SF627">
    <property type="entry name" value="OS06G0192800 PROTEIN"/>
    <property type="match status" value="1"/>
</dbReference>
<gene>
    <name evidence="8" type="ORF">L227DRAFT_614509</name>
</gene>
<keyword evidence="6" id="KW-0472">Membrane</keyword>
<sequence>MSDNAASHRGIAPLAALPAARFPIQMSPISSEPRTPTRTPVTFTAPQRRPQRTTALGRRVLEVLGYAGVDRSPQRVRRRRLVQYLAIVMLSLSQIVIIIVLTVIAGERKSPHPEYPDQTELSVCPTLAVWSLLWAGRLLLRLYLVSWQFFRGRPITTSWWLRWQDRHRVSSSPDAICPLTWRGCHVLLEKLDPFITGMWFTMAILFLGYHGRRCQRSAPTVSAAMYTIIVVVSTHFFVTTMIPMLLDRTQAEELNDRSLLSREEVDRIPLVLYIPLPSTSPITPPPPALSHSPSISPYPTPAERKRFVFFRLPPKRSKTDGMDLECASPSDADSEWERTFGPSPYPLVRLPDNRASCGICLEDYEAPRRLTGRGDERSESGSHAHGGNETYELAGAQVTEVRVESPRPMDAGALQLADSDHSDAPAPLRLLSCGHVYHQLCVDRWLTENSRRCPHCKALVEVPRRRGTV</sequence>
<dbReference type="InterPro" id="IPR001841">
    <property type="entry name" value="Znf_RING"/>
</dbReference>
<dbReference type="GO" id="GO:0008270">
    <property type="term" value="F:zinc ion binding"/>
    <property type="evidence" value="ECO:0007669"/>
    <property type="project" value="UniProtKB-KW"/>
</dbReference>
<protein>
    <recommendedName>
        <fullName evidence="7">RING-type domain-containing protein</fullName>
    </recommendedName>
</protein>
<dbReference type="SMART" id="SM00184">
    <property type="entry name" value="RING"/>
    <property type="match status" value="1"/>
</dbReference>
<evidence type="ECO:0000256" key="3">
    <source>
        <dbReference type="ARBA" id="ARBA00022833"/>
    </source>
</evidence>
<proteinExistence type="predicted"/>
<evidence type="ECO:0000256" key="4">
    <source>
        <dbReference type="PROSITE-ProRule" id="PRU00175"/>
    </source>
</evidence>
<reference evidence="8" key="1">
    <citation type="journal article" date="2018" name="Genome Biol. Evol.">
        <title>Genomics and development of Lentinus tigrinus, a white-rot wood-decaying mushroom with dimorphic fruiting bodies.</title>
        <authorList>
            <person name="Wu B."/>
            <person name="Xu Z."/>
            <person name="Knudson A."/>
            <person name="Carlson A."/>
            <person name="Chen N."/>
            <person name="Kovaka S."/>
            <person name="LaButti K."/>
            <person name="Lipzen A."/>
            <person name="Pennachio C."/>
            <person name="Riley R."/>
            <person name="Schakwitz W."/>
            <person name="Umezawa K."/>
            <person name="Ohm R.A."/>
            <person name="Grigoriev I.V."/>
            <person name="Nagy L.G."/>
            <person name="Gibbons J."/>
            <person name="Hibbett D."/>
        </authorList>
    </citation>
    <scope>NUCLEOTIDE SEQUENCE [LARGE SCALE GENOMIC DNA]</scope>
    <source>
        <strain evidence="8">ALCF2SS1-6</strain>
    </source>
</reference>
<evidence type="ECO:0000256" key="5">
    <source>
        <dbReference type="SAM" id="MobiDB-lite"/>
    </source>
</evidence>
<keyword evidence="9" id="KW-1185">Reference proteome</keyword>
<dbReference type="EMBL" id="ML122288">
    <property type="protein sequence ID" value="RPD56358.1"/>
    <property type="molecule type" value="Genomic_DNA"/>
</dbReference>
<feature type="region of interest" description="Disordered" evidence="5">
    <location>
        <begin position="27"/>
        <end position="49"/>
    </location>
</feature>
<keyword evidence="1" id="KW-0479">Metal-binding</keyword>
<evidence type="ECO:0000256" key="2">
    <source>
        <dbReference type="ARBA" id="ARBA00022771"/>
    </source>
</evidence>
<feature type="compositionally biased region" description="Low complexity" evidence="5">
    <location>
        <begin position="27"/>
        <end position="46"/>
    </location>
</feature>
<dbReference type="SUPFAM" id="SSF57850">
    <property type="entry name" value="RING/U-box"/>
    <property type="match status" value="1"/>
</dbReference>
<feature type="region of interest" description="Disordered" evidence="5">
    <location>
        <begin position="370"/>
        <end position="390"/>
    </location>
</feature>
<feature type="transmembrane region" description="Helical" evidence="6">
    <location>
        <begin position="81"/>
        <end position="105"/>
    </location>
</feature>
<evidence type="ECO:0000259" key="7">
    <source>
        <dbReference type="PROSITE" id="PS50089"/>
    </source>
</evidence>
<feature type="domain" description="RING-type" evidence="7">
    <location>
        <begin position="357"/>
        <end position="457"/>
    </location>
</feature>
<evidence type="ECO:0000256" key="1">
    <source>
        <dbReference type="ARBA" id="ARBA00022723"/>
    </source>
</evidence>
<dbReference type="InterPro" id="IPR013083">
    <property type="entry name" value="Znf_RING/FYVE/PHD"/>
</dbReference>
<dbReference type="CDD" id="cd16448">
    <property type="entry name" value="RING-H2"/>
    <property type="match status" value="1"/>
</dbReference>
<feature type="compositionally biased region" description="Basic and acidic residues" evidence="5">
    <location>
        <begin position="370"/>
        <end position="382"/>
    </location>
</feature>
<feature type="transmembrane region" description="Helical" evidence="6">
    <location>
        <begin position="191"/>
        <end position="211"/>
    </location>
</feature>
<keyword evidence="6" id="KW-0812">Transmembrane</keyword>
<dbReference type="STRING" id="1328759.A0A5C2RZF2"/>
<dbReference type="PANTHER" id="PTHR14155">
    <property type="entry name" value="RING FINGER DOMAIN-CONTAINING"/>
    <property type="match status" value="1"/>
</dbReference>
<dbReference type="Pfam" id="PF13639">
    <property type="entry name" value="zf-RING_2"/>
    <property type="match status" value="1"/>
</dbReference>